<dbReference type="AlphaFoldDB" id="A0A1Z5K6G6"/>
<keyword evidence="6" id="KW-0472">Membrane</keyword>
<keyword evidence="6" id="KW-0812">Transmembrane</keyword>
<evidence type="ECO:0000256" key="5">
    <source>
        <dbReference type="SAM" id="MobiDB-lite"/>
    </source>
</evidence>
<comment type="similarity">
    <text evidence="1">Belongs to the peptidase S41A family.</text>
</comment>
<dbReference type="Gene3D" id="3.30.750.44">
    <property type="match status" value="2"/>
</dbReference>
<evidence type="ECO:0000256" key="3">
    <source>
        <dbReference type="ARBA" id="ARBA00022801"/>
    </source>
</evidence>
<keyword evidence="3" id="KW-0378">Hydrolase</keyword>
<dbReference type="CDD" id="cd07560">
    <property type="entry name" value="Peptidase_S41_CPP"/>
    <property type="match status" value="1"/>
</dbReference>
<sequence length="758" mass="84332">MSRLITLLSIVLIVSLEPVSTFQPHHRRRHGILPRKGGDFLLQPRTTSWLQNSNDDDNESSSPFPLLRFSNVTLSTTKHYLTTTWNDRIVPTWDRVKVSVFSFGAGLLFATFALFLPLYTSTPDTKLLQPVTLFETILSDLDSTYVDPVDTQQLFQTGIQAMLQSLDPYTEFEAKEEAQNVMESIDGKYGGVGLVIAGTTQSAANTEAKPADDGVVRDISSNPTVGSSFLDDDEMDEDEDEYDYQVRQQEKRRYEQAAAKGIRVVKAFEGYAFDYGLRPGDRLLAVDDQILDDKTVEQVRNVLRGTPGSRVTIQFQRDGVEGIQTVTIPRQVVRINDVKLATLLRPNDQDPSVGYIRVSAFSSDTGAEVRQAILNLQRAVEDASHGERTLENLILDLRGNPGGLLTSAVDVCSLFAPKGSDIVSAKGRGFPGILYRSRVDPLVDPQRTKLVVLVNGQTASAAEIVSGAIQDLDVGVILGSERTFGKGLVQNVESLPFDTALKFTVAKYYTPSGRCIQGVNYKQGDNDNGFGRQKVAERDRATYYTRMGRLVKDGGGIEADVRVDAPKASALEVTLLRSGIFNDFAALWSQNHKLTDYVNADTKKLDVVNDDTYKQFIAYVKEQQQQGNLELESLYSKPLTDLKKTLKQSGYLGAEKSVEQLQARIVRDIESDFNKYRKDLMEDLSQSILSRYLPESMLIERGVQNDVQVQAAMQLLQTPGKYESLLARDTDVPVGNLQMARAEEHRLKEAFRKSVAEF</sequence>
<dbReference type="Gene3D" id="2.30.42.10">
    <property type="match status" value="1"/>
</dbReference>
<evidence type="ECO:0000256" key="1">
    <source>
        <dbReference type="ARBA" id="ARBA00009179"/>
    </source>
</evidence>
<dbReference type="InterPro" id="IPR029045">
    <property type="entry name" value="ClpP/crotonase-like_dom_sf"/>
</dbReference>
<dbReference type="GO" id="GO:0008236">
    <property type="term" value="F:serine-type peptidase activity"/>
    <property type="evidence" value="ECO:0007669"/>
    <property type="project" value="UniProtKB-KW"/>
</dbReference>
<proteinExistence type="inferred from homology"/>
<keyword evidence="7" id="KW-0732">Signal</keyword>
<evidence type="ECO:0000256" key="7">
    <source>
        <dbReference type="SAM" id="SignalP"/>
    </source>
</evidence>
<dbReference type="PANTHER" id="PTHR32060">
    <property type="entry name" value="TAIL-SPECIFIC PROTEASE"/>
    <property type="match status" value="1"/>
</dbReference>
<evidence type="ECO:0000313" key="10">
    <source>
        <dbReference type="EMBL" id="GAX21681.1"/>
    </source>
</evidence>
<keyword evidence="6" id="KW-1133">Transmembrane helix</keyword>
<feature type="region of interest" description="Disordered" evidence="5">
    <location>
        <begin position="206"/>
        <end position="237"/>
    </location>
</feature>
<evidence type="ECO:0000313" key="11">
    <source>
        <dbReference type="Proteomes" id="UP000198406"/>
    </source>
</evidence>
<feature type="transmembrane region" description="Helical" evidence="6">
    <location>
        <begin position="100"/>
        <end position="119"/>
    </location>
</feature>
<reference evidence="10 11" key="1">
    <citation type="journal article" date="2015" name="Plant Cell">
        <title>Oil accumulation by the oleaginous diatom Fistulifera solaris as revealed by the genome and transcriptome.</title>
        <authorList>
            <person name="Tanaka T."/>
            <person name="Maeda Y."/>
            <person name="Veluchamy A."/>
            <person name="Tanaka M."/>
            <person name="Abida H."/>
            <person name="Marechal E."/>
            <person name="Bowler C."/>
            <person name="Muto M."/>
            <person name="Sunaga Y."/>
            <person name="Tanaka M."/>
            <person name="Yoshino T."/>
            <person name="Taniguchi T."/>
            <person name="Fukuda Y."/>
            <person name="Nemoto M."/>
            <person name="Matsumoto M."/>
            <person name="Wong P.S."/>
            <person name="Aburatani S."/>
            <person name="Fujibuchi W."/>
        </authorList>
    </citation>
    <scope>NUCLEOTIDE SEQUENCE [LARGE SCALE GENOMIC DNA]</scope>
    <source>
        <strain evidence="10 11">JPCC DA0580</strain>
    </source>
</reference>
<dbReference type="SUPFAM" id="SSF52096">
    <property type="entry name" value="ClpP/crotonase"/>
    <property type="match status" value="1"/>
</dbReference>
<evidence type="ECO:0000256" key="4">
    <source>
        <dbReference type="ARBA" id="ARBA00022825"/>
    </source>
</evidence>
<evidence type="ECO:0000256" key="2">
    <source>
        <dbReference type="ARBA" id="ARBA00022670"/>
    </source>
</evidence>
<dbReference type="GO" id="GO:0006508">
    <property type="term" value="P:proteolysis"/>
    <property type="evidence" value="ECO:0007669"/>
    <property type="project" value="UniProtKB-KW"/>
</dbReference>
<evidence type="ECO:0000256" key="6">
    <source>
        <dbReference type="SAM" id="Phobius"/>
    </source>
</evidence>
<feature type="domain" description="Tail specific protease" evidence="9">
    <location>
        <begin position="321"/>
        <end position="522"/>
    </location>
</feature>
<dbReference type="SMART" id="SM00228">
    <property type="entry name" value="PDZ"/>
    <property type="match status" value="1"/>
</dbReference>
<feature type="signal peptide" evidence="7">
    <location>
        <begin position="1"/>
        <end position="21"/>
    </location>
</feature>
<dbReference type="SMART" id="SM00245">
    <property type="entry name" value="TSPc"/>
    <property type="match status" value="1"/>
</dbReference>
<evidence type="ECO:0000259" key="8">
    <source>
        <dbReference type="SMART" id="SM00228"/>
    </source>
</evidence>
<keyword evidence="4" id="KW-0720">Serine protease</keyword>
<dbReference type="SUPFAM" id="SSF50156">
    <property type="entry name" value="PDZ domain-like"/>
    <property type="match status" value="1"/>
</dbReference>
<name>A0A1Z5K6G6_FISSO</name>
<dbReference type="InterPro" id="IPR041489">
    <property type="entry name" value="PDZ_6"/>
</dbReference>
<comment type="caution">
    <text evidence="10">The sequence shown here is derived from an EMBL/GenBank/DDBJ whole genome shotgun (WGS) entry which is preliminary data.</text>
</comment>
<dbReference type="Pfam" id="PF17820">
    <property type="entry name" value="PDZ_6"/>
    <property type="match status" value="1"/>
</dbReference>
<dbReference type="PANTHER" id="PTHR32060:SF22">
    <property type="entry name" value="CARBOXYL-TERMINAL-PROCESSING PEPTIDASE 3, CHLOROPLASTIC"/>
    <property type="match status" value="1"/>
</dbReference>
<dbReference type="GO" id="GO:0004175">
    <property type="term" value="F:endopeptidase activity"/>
    <property type="evidence" value="ECO:0007669"/>
    <property type="project" value="TreeGrafter"/>
</dbReference>
<feature type="domain" description="PDZ" evidence="8">
    <location>
        <begin position="190"/>
        <end position="319"/>
    </location>
</feature>
<protein>
    <recommendedName>
        <fullName evidence="12">C-terminal processing peptidase</fullName>
    </recommendedName>
</protein>
<keyword evidence="2" id="KW-0645">Protease</keyword>
<dbReference type="EMBL" id="BDSP01000170">
    <property type="protein sequence ID" value="GAX21681.1"/>
    <property type="molecule type" value="Genomic_DNA"/>
</dbReference>
<feature type="chain" id="PRO_5013323613" description="C-terminal processing peptidase" evidence="7">
    <location>
        <begin position="22"/>
        <end position="758"/>
    </location>
</feature>
<organism evidence="10 11">
    <name type="scientific">Fistulifera solaris</name>
    <name type="common">Oleaginous diatom</name>
    <dbReference type="NCBI Taxonomy" id="1519565"/>
    <lineage>
        <taxon>Eukaryota</taxon>
        <taxon>Sar</taxon>
        <taxon>Stramenopiles</taxon>
        <taxon>Ochrophyta</taxon>
        <taxon>Bacillariophyta</taxon>
        <taxon>Bacillariophyceae</taxon>
        <taxon>Bacillariophycidae</taxon>
        <taxon>Naviculales</taxon>
        <taxon>Naviculaceae</taxon>
        <taxon>Fistulifera</taxon>
    </lineage>
</organism>
<dbReference type="Gene3D" id="3.90.226.10">
    <property type="entry name" value="2-enoyl-CoA Hydratase, Chain A, domain 1"/>
    <property type="match status" value="1"/>
</dbReference>
<dbReference type="CDD" id="cd06782">
    <property type="entry name" value="cpPDZ_CPP-like"/>
    <property type="match status" value="1"/>
</dbReference>
<keyword evidence="11" id="KW-1185">Reference proteome</keyword>
<evidence type="ECO:0008006" key="12">
    <source>
        <dbReference type="Google" id="ProtNLM"/>
    </source>
</evidence>
<dbReference type="InterPro" id="IPR036034">
    <property type="entry name" value="PDZ_sf"/>
</dbReference>
<evidence type="ECO:0000259" key="9">
    <source>
        <dbReference type="SMART" id="SM00245"/>
    </source>
</evidence>
<dbReference type="Proteomes" id="UP000198406">
    <property type="component" value="Unassembled WGS sequence"/>
</dbReference>
<dbReference type="InterPro" id="IPR004447">
    <property type="entry name" value="Peptidase_S41A"/>
</dbReference>
<gene>
    <name evidence="10" type="ORF">FisN_29Hh122</name>
</gene>
<dbReference type="InterPro" id="IPR001478">
    <property type="entry name" value="PDZ"/>
</dbReference>
<accession>A0A1Z5K6G6</accession>
<dbReference type="OrthoDB" id="43580at2759"/>
<dbReference type="InParanoid" id="A0A1Z5K6G6"/>
<dbReference type="Pfam" id="PF03572">
    <property type="entry name" value="Peptidase_S41"/>
    <property type="match status" value="1"/>
</dbReference>
<dbReference type="InterPro" id="IPR005151">
    <property type="entry name" value="Tail-specific_protease"/>
</dbReference>